<reference evidence="2" key="3">
    <citation type="journal article" date="2012" name="PLoS ONE">
        <title>A Deeply Branching Thermophilic Bacterium with an Ancient Acetyl-CoA Pathway Dominates a Subsurface Ecosystem.</title>
        <authorList>
            <person name="Takami H."/>
            <person name="Noguchi H."/>
            <person name="Takaki Y."/>
            <person name="Uchiyama I."/>
            <person name="Toyoda A."/>
            <person name="Nishi S."/>
            <person name="Chee G.-J."/>
            <person name="Arai W."/>
            <person name="Nunoura T."/>
            <person name="Itoh T."/>
            <person name="Hattori M."/>
            <person name="Takai K."/>
        </authorList>
    </citation>
    <scope>NUCLEOTIDE SEQUENCE</scope>
</reference>
<organism evidence="2 5">
    <name type="scientific">Caldiarchaeum subterraneum</name>
    <dbReference type="NCBI Taxonomy" id="311458"/>
    <lineage>
        <taxon>Archaea</taxon>
        <taxon>Nitrososphaerota</taxon>
        <taxon>Candidatus Caldarchaeales</taxon>
        <taxon>Candidatus Caldarchaeaceae</taxon>
        <taxon>Candidatus Caldarchaeum</taxon>
    </lineage>
</organism>
<sequence>MKTALIISAAATAFALAALVILAMSTSSQPFGTAPPAKEIFLVLDKTELYKGQRTLTYTIINNTPETIGFGEPYDIQKKQDGEWVSVEWMKDRAWILIYYNLEPGKSLSKRVELPVDIEPGDYRLVKEVDVGGEKRVLTATFTVLE</sequence>
<protein>
    <recommendedName>
        <fullName evidence="1">Bacterial Ig-like domain-containing protein</fullName>
    </recommendedName>
</protein>
<dbReference type="Proteomes" id="UP000008120">
    <property type="component" value="Chromosome"/>
</dbReference>
<evidence type="ECO:0000313" key="2">
    <source>
        <dbReference type="EMBL" id="BAJ46634.1"/>
    </source>
</evidence>
<dbReference type="KEGG" id="csu:CSUB_C0694"/>
<dbReference type="Pfam" id="PF20251">
    <property type="entry name" value="Big_14"/>
    <property type="match status" value="1"/>
</dbReference>
<feature type="domain" description="Bacterial Ig-like" evidence="1">
    <location>
        <begin position="42"/>
        <end position="142"/>
    </location>
</feature>
<evidence type="ECO:0000313" key="4">
    <source>
        <dbReference type="EMBL" id="BAJ50553.1"/>
    </source>
</evidence>
<dbReference type="EMBL" id="AP011633">
    <property type="protein sequence ID" value="BAJ46634.1"/>
    <property type="molecule type" value="Genomic_DNA"/>
</dbReference>
<dbReference type="InterPro" id="IPR046878">
    <property type="entry name" value="Big_14"/>
</dbReference>
<dbReference type="EMBL" id="BA000048">
    <property type="protein sequence ID" value="BAJ50553.1"/>
    <property type="molecule type" value="Genomic_DNA"/>
</dbReference>
<evidence type="ECO:0000259" key="1">
    <source>
        <dbReference type="Pfam" id="PF20251"/>
    </source>
</evidence>
<dbReference type="EMBL" id="AP011751">
    <property type="protein sequence ID" value="BAJ46990.1"/>
    <property type="molecule type" value="Genomic_DNA"/>
</dbReference>
<name>E6N2S8_CALS0</name>
<dbReference type="AlphaFoldDB" id="E6N2S8"/>
<proteinExistence type="predicted"/>
<reference evidence="2 5" key="2">
    <citation type="journal article" date="2011" name="Nucleic Acids Res.">
        <title>Insights into the evolution of Archaea and eukaryotic protein modifier systems revealed by the genome of a novel archaeal group.</title>
        <authorList>
            <person name="Nunoura T."/>
            <person name="Takaki Y."/>
            <person name="Kakuta J."/>
            <person name="Nishi S."/>
            <person name="Sugahara J."/>
            <person name="Kazama H."/>
            <person name="Chee G."/>
            <person name="Hattori M."/>
            <person name="Kanai A."/>
            <person name="Atomi H."/>
            <person name="Takai K."/>
            <person name="Takami H."/>
        </authorList>
    </citation>
    <scope>NUCLEOTIDE SEQUENCE [LARGE SCALE GENOMIC DNA]</scope>
</reference>
<reference evidence="2 5" key="1">
    <citation type="journal article" date="2005" name="Environ. Microbiol.">
        <title>Genetic and functional properties of uncultivated thermophilic crenarchaeotes from a subsurface gold mine as revealed by analysis of genome fragments.</title>
        <authorList>
            <person name="Nunoura T."/>
            <person name="Hirayama H."/>
            <person name="Takami H."/>
            <person name="Oida H."/>
            <person name="Nishi S."/>
            <person name="Shimamura S."/>
            <person name="Suzuki Y."/>
            <person name="Inagaki F."/>
            <person name="Takai K."/>
            <person name="Nealson K.H."/>
            <person name="Horikoshi K."/>
        </authorList>
    </citation>
    <scope>NUCLEOTIDE SEQUENCE [LARGE SCALE GENOMIC DNA]</scope>
</reference>
<dbReference type="BioCyc" id="CCAL311458:G131R-708-MONOMER"/>
<dbReference type="STRING" id="311458.CSUB_C0694"/>
<evidence type="ECO:0000313" key="5">
    <source>
        <dbReference type="Proteomes" id="UP000008120"/>
    </source>
</evidence>
<gene>
    <name evidence="4" type="ORF">CSUB_C0694</name>
    <name evidence="2" type="ORF">HGMM_F01H02C41</name>
    <name evidence="3" type="ORF">HGMM_F40C01C31</name>
</gene>
<evidence type="ECO:0000313" key="3">
    <source>
        <dbReference type="EMBL" id="BAJ46990.1"/>
    </source>
</evidence>
<accession>E6N2S8</accession>